<accession>A0A3N0CH35</accession>
<dbReference type="InterPro" id="IPR002347">
    <property type="entry name" value="SDR_fam"/>
</dbReference>
<name>A0A3N0CH35_9ACTN</name>
<sequence>MTSLKGKRFVVTGTASGVGDATARRLLAEGAEVISLDRNQPTAAVSRHITVDLADEASIDEAIAQLEGDFDGLLNVAGVPGTAPADVVIAVNALAVRHLTEALLDRLNGGSVVIVGSSAGYGWPRRLDAIRDLLSTDTYSDGLQWFKDNAPEGNAYTFSKEVTTVYAQMMGLGLVDLGVRINAVLPGPVETPILADFEESMGKETLDGVKDLLGRHATPEDIAKVIVFLASDEAGWINGQALAVDGGVSGALATGLFPDPQI</sequence>
<dbReference type="EMBL" id="RJSE01000007">
    <property type="protein sequence ID" value="RNL62762.1"/>
    <property type="molecule type" value="Genomic_DNA"/>
</dbReference>
<evidence type="ECO:0000313" key="2">
    <source>
        <dbReference type="Proteomes" id="UP000267128"/>
    </source>
</evidence>
<keyword evidence="2" id="KW-1185">Reference proteome</keyword>
<gene>
    <name evidence="1" type="ORF">EFK50_13525</name>
</gene>
<dbReference type="OrthoDB" id="9803333at2"/>
<dbReference type="SUPFAM" id="SSF51735">
    <property type="entry name" value="NAD(P)-binding Rossmann-fold domains"/>
    <property type="match status" value="1"/>
</dbReference>
<organism evidence="1 2">
    <name type="scientific">Nocardioides marmoriginsengisoli</name>
    <dbReference type="NCBI Taxonomy" id="661483"/>
    <lineage>
        <taxon>Bacteria</taxon>
        <taxon>Bacillati</taxon>
        <taxon>Actinomycetota</taxon>
        <taxon>Actinomycetes</taxon>
        <taxon>Propionibacteriales</taxon>
        <taxon>Nocardioidaceae</taxon>
        <taxon>Nocardioides</taxon>
    </lineage>
</organism>
<dbReference type="RefSeq" id="WP_123228056.1">
    <property type="nucleotide sequence ID" value="NZ_RJSE01000007.1"/>
</dbReference>
<dbReference type="Pfam" id="PF00106">
    <property type="entry name" value="adh_short"/>
    <property type="match status" value="1"/>
</dbReference>
<proteinExistence type="predicted"/>
<reference evidence="1 2" key="1">
    <citation type="submission" date="2018-11" db="EMBL/GenBank/DDBJ databases">
        <authorList>
            <person name="Li F."/>
        </authorList>
    </citation>
    <scope>NUCLEOTIDE SEQUENCE [LARGE SCALE GENOMIC DNA]</scope>
    <source>
        <strain evidence="1 2">Gsoil 097</strain>
    </source>
</reference>
<dbReference type="AlphaFoldDB" id="A0A3N0CH35"/>
<dbReference type="InterPro" id="IPR036291">
    <property type="entry name" value="NAD(P)-bd_dom_sf"/>
</dbReference>
<dbReference type="Pfam" id="PF13561">
    <property type="entry name" value="adh_short_C2"/>
    <property type="match status" value="1"/>
</dbReference>
<dbReference type="PRINTS" id="PR00081">
    <property type="entry name" value="GDHRDH"/>
</dbReference>
<comment type="caution">
    <text evidence="1">The sequence shown here is derived from an EMBL/GenBank/DDBJ whole genome shotgun (WGS) entry which is preliminary data.</text>
</comment>
<dbReference type="PANTHER" id="PTHR43975">
    <property type="entry name" value="ZGC:101858"/>
    <property type="match status" value="1"/>
</dbReference>
<protein>
    <submittedName>
        <fullName evidence="1">SDR family oxidoreductase</fullName>
    </submittedName>
</protein>
<dbReference type="Proteomes" id="UP000267128">
    <property type="component" value="Unassembled WGS sequence"/>
</dbReference>
<dbReference type="PANTHER" id="PTHR43975:SF2">
    <property type="entry name" value="EG:BACR7A4.14 PROTEIN-RELATED"/>
    <property type="match status" value="1"/>
</dbReference>
<dbReference type="NCBIfam" id="NF009092">
    <property type="entry name" value="PRK12428.1"/>
    <property type="match status" value="1"/>
</dbReference>
<dbReference type="Gene3D" id="3.40.50.720">
    <property type="entry name" value="NAD(P)-binding Rossmann-like Domain"/>
    <property type="match status" value="1"/>
</dbReference>
<evidence type="ECO:0000313" key="1">
    <source>
        <dbReference type="EMBL" id="RNL62762.1"/>
    </source>
</evidence>